<dbReference type="EMBL" id="JAULSN010000009">
    <property type="protein sequence ID" value="KAK3365071.1"/>
    <property type="molecule type" value="Genomic_DNA"/>
</dbReference>
<proteinExistence type="predicted"/>
<evidence type="ECO:0000313" key="2">
    <source>
        <dbReference type="EMBL" id="KAK3365071.1"/>
    </source>
</evidence>
<dbReference type="Proteomes" id="UP001287356">
    <property type="component" value="Unassembled WGS sequence"/>
</dbReference>
<reference evidence="2" key="2">
    <citation type="submission" date="2023-06" db="EMBL/GenBank/DDBJ databases">
        <authorList>
            <consortium name="Lawrence Berkeley National Laboratory"/>
            <person name="Haridas S."/>
            <person name="Hensen N."/>
            <person name="Bonometti L."/>
            <person name="Westerberg I."/>
            <person name="Brannstrom I.O."/>
            <person name="Guillou S."/>
            <person name="Cros-Aarteil S."/>
            <person name="Calhoun S."/>
            <person name="Kuo A."/>
            <person name="Mondo S."/>
            <person name="Pangilinan J."/>
            <person name="Riley R."/>
            <person name="Labutti K."/>
            <person name="Andreopoulos B."/>
            <person name="Lipzen A."/>
            <person name="Chen C."/>
            <person name="Yanf M."/>
            <person name="Daum C."/>
            <person name="Ng V."/>
            <person name="Clum A."/>
            <person name="Steindorff A."/>
            <person name="Ohm R."/>
            <person name="Martin F."/>
            <person name="Silar P."/>
            <person name="Natvig D."/>
            <person name="Lalanne C."/>
            <person name="Gautier V."/>
            <person name="Ament-Velasquez S.L."/>
            <person name="Kruys A."/>
            <person name="Hutchinson M.I."/>
            <person name="Powell A.J."/>
            <person name="Barry K."/>
            <person name="Miller A.N."/>
            <person name="Grigoriev I.V."/>
            <person name="Debuchy R."/>
            <person name="Gladieux P."/>
            <person name="Thoren M.H."/>
            <person name="Johannesson H."/>
        </authorList>
    </citation>
    <scope>NUCLEOTIDE SEQUENCE</scope>
    <source>
        <strain evidence="2">CBS 958.72</strain>
    </source>
</reference>
<gene>
    <name evidence="2" type="ORF">B0T24DRAFT_422253</name>
</gene>
<keyword evidence="3" id="KW-1185">Reference proteome</keyword>
<feature type="transmembrane region" description="Helical" evidence="1">
    <location>
        <begin position="12"/>
        <end position="45"/>
    </location>
</feature>
<comment type="caution">
    <text evidence="2">The sequence shown here is derived from an EMBL/GenBank/DDBJ whole genome shotgun (WGS) entry which is preliminary data.</text>
</comment>
<dbReference type="AlphaFoldDB" id="A0AAE0JWM7"/>
<keyword evidence="1" id="KW-0812">Transmembrane</keyword>
<protein>
    <submittedName>
        <fullName evidence="2">Uncharacterized protein</fullName>
    </submittedName>
</protein>
<name>A0AAE0JWM7_9PEZI</name>
<accession>A0AAE0JWM7</accession>
<keyword evidence="1" id="KW-1133">Transmembrane helix</keyword>
<evidence type="ECO:0000256" key="1">
    <source>
        <dbReference type="SAM" id="Phobius"/>
    </source>
</evidence>
<keyword evidence="1" id="KW-0472">Membrane</keyword>
<evidence type="ECO:0000313" key="3">
    <source>
        <dbReference type="Proteomes" id="UP001287356"/>
    </source>
</evidence>
<organism evidence="2 3">
    <name type="scientific">Lasiosphaeria ovina</name>
    <dbReference type="NCBI Taxonomy" id="92902"/>
    <lineage>
        <taxon>Eukaryota</taxon>
        <taxon>Fungi</taxon>
        <taxon>Dikarya</taxon>
        <taxon>Ascomycota</taxon>
        <taxon>Pezizomycotina</taxon>
        <taxon>Sordariomycetes</taxon>
        <taxon>Sordariomycetidae</taxon>
        <taxon>Sordariales</taxon>
        <taxon>Lasiosphaeriaceae</taxon>
        <taxon>Lasiosphaeria</taxon>
    </lineage>
</organism>
<sequence>MSWHPYFFRVSLFFLLVFLFAHTFSHFLLSVPFLYSILCIFSLLFPLSTCRSALIDLLSYSFLGQFPYCLYSLCCYIRFLEGKYRTVKLNCDERICVGDDEDQRKGKKKFLESTNIVTIAAKSYHGRESARWWFTKPARTINYCI</sequence>
<reference evidence="2" key="1">
    <citation type="journal article" date="2023" name="Mol. Phylogenet. Evol.">
        <title>Genome-scale phylogeny and comparative genomics of the fungal order Sordariales.</title>
        <authorList>
            <person name="Hensen N."/>
            <person name="Bonometti L."/>
            <person name="Westerberg I."/>
            <person name="Brannstrom I.O."/>
            <person name="Guillou S."/>
            <person name="Cros-Aarteil S."/>
            <person name="Calhoun S."/>
            <person name="Haridas S."/>
            <person name="Kuo A."/>
            <person name="Mondo S."/>
            <person name="Pangilinan J."/>
            <person name="Riley R."/>
            <person name="LaButti K."/>
            <person name="Andreopoulos B."/>
            <person name="Lipzen A."/>
            <person name="Chen C."/>
            <person name="Yan M."/>
            <person name="Daum C."/>
            <person name="Ng V."/>
            <person name="Clum A."/>
            <person name="Steindorff A."/>
            <person name="Ohm R.A."/>
            <person name="Martin F."/>
            <person name="Silar P."/>
            <person name="Natvig D.O."/>
            <person name="Lalanne C."/>
            <person name="Gautier V."/>
            <person name="Ament-Velasquez S.L."/>
            <person name="Kruys A."/>
            <person name="Hutchinson M.I."/>
            <person name="Powell A.J."/>
            <person name="Barry K."/>
            <person name="Miller A.N."/>
            <person name="Grigoriev I.V."/>
            <person name="Debuchy R."/>
            <person name="Gladieux P."/>
            <person name="Hiltunen Thoren M."/>
            <person name="Johannesson H."/>
        </authorList>
    </citation>
    <scope>NUCLEOTIDE SEQUENCE</scope>
    <source>
        <strain evidence="2">CBS 958.72</strain>
    </source>
</reference>